<feature type="chain" id="PRO_5043431023" evidence="2">
    <location>
        <begin position="27"/>
        <end position="4063"/>
    </location>
</feature>
<reference evidence="3" key="1">
    <citation type="submission" date="2021-06" db="EMBL/GenBank/DDBJ databases">
        <title>Collection of gut derived symbiotic bacterial strains cultured from healthy donors.</title>
        <authorList>
            <person name="Lin H."/>
            <person name="Littmann E."/>
            <person name="Pamer E.G."/>
        </authorList>
    </citation>
    <scope>NUCLEOTIDE SEQUENCE</scope>
    <source>
        <strain evidence="3">MSK.21.60</strain>
    </source>
</reference>
<evidence type="ECO:0000256" key="2">
    <source>
        <dbReference type="SAM" id="SignalP"/>
    </source>
</evidence>
<organism evidence="3 4">
    <name type="scientific">Segatella copri</name>
    <dbReference type="NCBI Taxonomy" id="165179"/>
    <lineage>
        <taxon>Bacteria</taxon>
        <taxon>Pseudomonadati</taxon>
        <taxon>Bacteroidota</taxon>
        <taxon>Bacteroidia</taxon>
        <taxon>Bacteroidales</taxon>
        <taxon>Prevotellaceae</taxon>
        <taxon>Segatella</taxon>
    </lineage>
</organism>
<keyword evidence="2" id="KW-0732">Signal</keyword>
<dbReference type="EMBL" id="JAHOEP010000020">
    <property type="protein sequence ID" value="MBV3408440.1"/>
    <property type="molecule type" value="Genomic_DNA"/>
</dbReference>
<feature type="signal peptide" evidence="2">
    <location>
        <begin position="1"/>
        <end position="26"/>
    </location>
</feature>
<name>A0AAW4NBK2_9BACT</name>
<feature type="compositionally biased region" description="Polar residues" evidence="1">
    <location>
        <begin position="1384"/>
        <end position="1393"/>
    </location>
</feature>
<comment type="caution">
    <text evidence="3">The sequence shown here is derived from an EMBL/GenBank/DDBJ whole genome shotgun (WGS) entry which is preliminary data.</text>
</comment>
<dbReference type="SMART" id="SM00710">
    <property type="entry name" value="PbH1"/>
    <property type="match status" value="21"/>
</dbReference>
<dbReference type="RefSeq" id="WP_217326571.1">
    <property type="nucleotide sequence ID" value="NZ_JAHOEK010000020.1"/>
</dbReference>
<gene>
    <name evidence="3" type="ORF">KSW80_08530</name>
</gene>
<sequence length="4063" mass="445179">MRIHHTTYRKIIAALILLSCVSSLFAQGSKTYHVTAEATDGGDGSSWAQAITLTEALRQAKAGDEIWVKGYEDITGHIYKAPEGGFVLPSGVAMYGGFAGDENNKNNLPTGRHKYQMKYQTALVGDINTNDKASQQLIIYPENTTRTDNVTHVLTLQMGVTQDNTNDGNKPTIVSGFLIAAGNAKGENTSANGRGGGIYVVNNSNDGNAQSRFFRISQCNFANNYGMRGGAIYVDNSCTNQLSAISYCSIFNNVAGKRGSSENEGGGMWIDGTATVYNCNINNNTNGGIRLSNTSKIVNCSVIANTVSAADLTTDGASNSKGGGAVYNTVLWHSTALSKQDTRPAFYSCAFPEVEVTDTNTDANGNVWISNENHGIEPAPWFKQSAVTQGYDFSFSSNLKQLYSTAFTFEETSALLNKGKLEYYKNLIVDANLETTSTDIMGRTRYQTSTIDIGAYEYARMKPGRIRYVKPEGNGDGTSWEKAMGDIQKAINDLAEKAPGEKGEVWVAAGTYVVQNRITDDTSAPVSLLMKNGISVYGSFKGTEQRRSDRIEDSKNLKPWGWNQESIIRGAEFKGSDDANWSNNDEAWNIQNSGSYHVVWFAPLPGGKAFTDEVYLEGFTIEGGKYNETNATQYAPDCGAGVYINDPSARMRYCTVRFCNSGMKKTTNTQPRGGGIYCKNGQTEGNLVYNCSAYQGGGIYIDEAGFITRSMVTNCSAYQGAGVYLNGDANNSEKAYYQILATSVISNNTSTRNGAVYLDGHGLVINNTIVNNYTNNTKDPADELSSNTGGVYIKEKGLLANNVIWNNSLLQHKSGTNNSASMAQIYAATPSEETVQFYNNAISDVNAAKWTSTYQSGTISINTYYSGKGFVMGNEAPYNTVEAFNEKRGVLTDMKTVNYYWETLTGSRLRNVGISYALLPSSYLYQPKIDLSGKAISSVPSAGAYMADKQDLVFEKNDTKKRLRIYFDRSRELVDGTGESWEKSYTSSSVDEILGYLADIKDGDKVKVVTAGNTAAEEFTISKNSGYEFEICGREGIFEPKIAYTFEETDARSCTFNIQPCVLPVTVYGGYPEYSKNPNPKDEDRDPIKYRTELNGNLNGSELNEGLYHLVRIEAGANITIDGYAFTHAYAAGTAYMPYGGGVLIGSMDQSSEPTTVKLKNCIFENNTATDGGAIATMPDAVNVKLELENCVINNNTSKDPLNPSSSELPSIIYLNKSQGSNNSLTLNHVSIINNEGVAPDYDLVKRTSYAVGNKLNINGTWDGSECKNSMDINTLGKDGALNFSNPTNEVGARMSGNVYYGGYSSFRPLTSSAEAGRIINSAQENNATTTAKDITGEDRNLGGVPDLGAYEALLPKAGKIIYVRSYNQNYESSSDANDDDQDGNPNFNLLNESETEYDGSSWDKAIIGNAMCDNNKARTGNDFYVTDNGSLLNTTIENEEYSLANRKYRSKTDSYGNFWTNSGNLDKQYLSGWGSYNKITNNRDERYISGLQYAVERAAELNKNIKDKNDQVVVWVGAGIYTDYKGFVIRDNVKVYGGFPYEGYPGEDDRHPLLSQYVPARKEYENLDKTKYETILQIRKESPVYFTNGEKEMWYQENKPSDGSNYDFTKTLINSGKTERHYVLYQPDVCLPTWSPSGDGNTSRTDGNAVRYKGNLIDNINYKDYEYAKWDGFSVRHGYIINYPGANRDGGAGVRVFRGVELENLIIVNNFNHGSRVRGGGLYMDGENSKISNSYLLRNLSYANSSESYGGGAYMIQGTGYNLVVANNRCYNGSCRGGGIFLESAKFYNNTIAYNMATNGTGIYHWQDAKTGVASQLSLYNCIIYDNYNNGKQLTDQVNSAAWGKMKPSHNCYMNSSDSNSKFLTSDGNFTGTDLIFPFEDQTYESGHDNDNNKFRFRNARLENNFRLYEAGGLTGNKCLNGGTTNVGNGIILPETDMDYTNRIKDCAIDIGAYEADNTTNIAPQEKTNSAGIIDYIYYVTQNGWGNRSGDSPENAACADKLQDVLTAAGKKFETENQGITDNTLKHQVFVKVAGYQADETGKRFTYHANTLADPSDPQSYTFLIPNGVCLMGGYYEGDQEGGKPKAGTYNWDDDKRDCISTYQTVLSAMTEVKEGSAVNQEVNGYHTVCFGKWPTGDYDDYNTSALTENTIIDGCRLIDGKASDKSGFKSMGGAAIVPRKAHVRNCEISDCQATQGGALTLLKGSIVSGSVIVRNKAQKGGAIYALRSNDKNEDTKNYHAYVISCTIASNEATIGGGIYQEENSLIGSNSVIWGNSAQTDNNISGDVNYQSHDFLQGIGKYSEELFYPYNYCFVEKMALPANRMNTEMTSDLDSYFNDNKIFKPRAYSPLIDNGVLEDYITAWKNYGISSYDITGKERNMTKQQTAGAYTSDLPAFDGTKLLKRLFVSQTGGEIVTEEEKAKYYGRSFLTPFNSLEAALDYINEAREKNVANDKTHFEILMTGGTYKPSKMRQNKDLSPEQNTIDRRLQSFTIPVNVDIFGSFSKDDLYSSTPVNPATGKETGDKFTSFGGKTLVPDGHIKDILANRNANYMTDNNKNGLIEPWEFQNPTILSGDIKASEKERNVYHVVYSNAESTGASATLNNDVVLDGITIMNGETTTKLKTEEGGTNEVAEIGRGGAIYTNRVNYTLNRCRLIKNSGLHGGAVYVNNASLDIIGSTISGNSNVSEKASQDEVTEPGKGGAIYLYLTKSVNGNLHIVNSLLANNDVTCGRYTGTQNSQGGAIYIRRANDAGSMAADYQDAYIVNSLIVNNKAKQDGAIHVENEVTSGTITPILYNTAIWGNESTVNSVLLRREHMRNCAWDDLPASTAKDGNIKLNKENIASDGPRFTAPTTTKGYEGYTQDAKWNPQAISVLTDAGDGSKDKDDKNETGKYLNWWTMHNNRLKEYGYPSEYIRPVSGTYKRYVGPKDKNGNIAEKPIDIGMYEFQYVFKFTDLEKVYIGTEEKGNGDGRSWDNQSTDLRGAIIAMANPSGNVSAGTTTNNNRKVFVRGGTYYSPTYSSGDAFSLIVNKADKAEYIESIELVGGCTGTKNADGTEVQDFSKPSVLIESPAKAGETKNLLNIETNGKPVTISGFTFQNQSGVGVNAKINLSTNNEGSLLMVHNSAFRKNKGTGMAVDNNAATKDNGSGIKMWNVLFADGEGNGLEIKNSQSADITNATFANNKGRAIKGTNSVYNSLTWNNGDNTIRDTEQKNKDNWDVAFPANTKNGDVLNGPNFVDPENGDYRIRPSLKLLDQGNKDKHLQNINLSSEKDLANSPRLIGDNIDIGAYECDTKMIQVIYVKEGSAVTGTGESWYNPTNDLQGAINLAELYANKNAGKYGYVFVDRNLKADNVNISMPGVKMFGSMREEKSSKTGTEAIVKDLLTQRKGIIESANQSAINGLTLNSGTTDTRMCIVDGFKVSGNVSLQGNSMLSTSILDANAKVTGDASSLLYNSLALGSVEDVNSVNVTASGALPSSTGSAVNRSSVTTYNKYVKDDYWKYQLNETSGDINANTDASATNACIGQVMHNHDLAGNKRIRDNVDNGCFETWYLTNDATANQDDYPHGKSVVYVMAKDQELKLDNTFYTETNPFSPGFLLLKHHAGLRGNNSYVNLTNFAVERNLKSGTNFFSMPFKATNMEVEGTNNPADGSVIAYYYNAATRAKYDYKFDQSESKAWVKGVDNQRNFTAGFRMDANGNKTVRFYGISYTEKDGRTNKSLLDKITLVQNNNQQPWSDSNGGGLKFTHKENMGWNLIGSPYLCAMNYSDMEYGRVIYQCEENGSYKAINTYDSDTGVSTDGYIPAMDAVFTQTATLDNSESVIVEHSEARAATAYQATRALDIAITQSNRNSRAGNSTPVDDQLQLNTVPAYEAKSDFDMGSDGVKWMTNQNAQIYAMRNGGRYSLLSAVSIDAEQTIGVSLPETGEYSISIPEDCDASEYETVWLKDKETGKAVDLKDGSYPFYAAQAGEMNNRFNISFNRKETDMKADITIIPSGNYHIQIKGLKQNDIIRIYGTSGVLALQKQAKSDTEQLRSPVNGTVAVEVTRGGKQIAVKKIALK</sequence>
<dbReference type="InterPro" id="IPR006626">
    <property type="entry name" value="PbH1"/>
</dbReference>
<dbReference type="Proteomes" id="UP001196316">
    <property type="component" value="Unassembled WGS sequence"/>
</dbReference>
<feature type="region of interest" description="Disordered" evidence="1">
    <location>
        <begin position="1372"/>
        <end position="1393"/>
    </location>
</feature>
<evidence type="ECO:0000256" key="1">
    <source>
        <dbReference type="SAM" id="MobiDB-lite"/>
    </source>
</evidence>
<accession>A0AAW4NBK2</accession>
<evidence type="ECO:0000313" key="4">
    <source>
        <dbReference type="Proteomes" id="UP001196316"/>
    </source>
</evidence>
<proteinExistence type="predicted"/>
<evidence type="ECO:0000313" key="3">
    <source>
        <dbReference type="EMBL" id="MBV3408440.1"/>
    </source>
</evidence>
<protein>
    <submittedName>
        <fullName evidence="3">Uncharacterized protein</fullName>
    </submittedName>
</protein>